<evidence type="ECO:0000256" key="7">
    <source>
        <dbReference type="PROSITE-ProRule" id="PRU10141"/>
    </source>
</evidence>
<organism evidence="10 11">
    <name type="scientific">Actinomyces ruminicola</name>
    <dbReference type="NCBI Taxonomy" id="332524"/>
    <lineage>
        <taxon>Bacteria</taxon>
        <taxon>Bacillati</taxon>
        <taxon>Actinomycetota</taxon>
        <taxon>Actinomycetes</taxon>
        <taxon>Actinomycetales</taxon>
        <taxon>Actinomycetaceae</taxon>
        <taxon>Actinomyces</taxon>
    </lineage>
</organism>
<evidence type="ECO:0000256" key="6">
    <source>
        <dbReference type="ARBA" id="ARBA00022840"/>
    </source>
</evidence>
<dbReference type="GO" id="GO:0005524">
    <property type="term" value="F:ATP binding"/>
    <property type="evidence" value="ECO:0007669"/>
    <property type="project" value="UniProtKB-UniRule"/>
</dbReference>
<dbReference type="PANTHER" id="PTHR43289:SF6">
    <property type="entry name" value="SERINE_THREONINE-PROTEIN KINASE NEKL-3"/>
    <property type="match status" value="1"/>
</dbReference>
<evidence type="ECO:0000259" key="9">
    <source>
        <dbReference type="PROSITE" id="PS50011"/>
    </source>
</evidence>
<dbReference type="InterPro" id="IPR017441">
    <property type="entry name" value="Protein_kinase_ATP_BS"/>
</dbReference>
<evidence type="ECO:0000256" key="8">
    <source>
        <dbReference type="SAM" id="MobiDB-lite"/>
    </source>
</evidence>
<feature type="region of interest" description="Disordered" evidence="8">
    <location>
        <begin position="470"/>
        <end position="492"/>
    </location>
</feature>
<evidence type="ECO:0000256" key="1">
    <source>
        <dbReference type="ARBA" id="ARBA00012513"/>
    </source>
</evidence>
<dbReference type="InterPro" id="IPR011009">
    <property type="entry name" value="Kinase-like_dom_sf"/>
</dbReference>
<evidence type="ECO:0000256" key="4">
    <source>
        <dbReference type="ARBA" id="ARBA00022741"/>
    </source>
</evidence>
<keyword evidence="6 7" id="KW-0067">ATP-binding</keyword>
<gene>
    <name evidence="10" type="ORF">SAMN04487766_11916</name>
</gene>
<dbReference type="PANTHER" id="PTHR43289">
    <property type="entry name" value="MITOGEN-ACTIVATED PROTEIN KINASE KINASE KINASE 20-RELATED"/>
    <property type="match status" value="1"/>
</dbReference>
<dbReference type="CDD" id="cd14014">
    <property type="entry name" value="STKc_PknB_like"/>
    <property type="match status" value="1"/>
</dbReference>
<name>A0A1G9ZQU4_9ACTO</name>
<sequence>MSQGREDSPPSIPGFTYIRDLGAGGYSRVYLYEQHMPQREVAVKVMNCGVSGGLDSRFESEANLMARVSSHPAILSIYGAGTAVDNRLFLVMEYCPPPQLSTVLSRGPLSVADALSTTIQIAGAVESAHRVGIVHRDIKPANILFTAYRRPVLSDFGISAMSGPRGENDELRGMSVPWAPPEQLVGSHTADPASDIYSLAATAYAMLTGRSPFEIPDSSDSVYELSRRIIKDQLPPLGRQDVPPSLYRVLSVAMDKDPARRYPTALALARALQQVEAELGLPMTAVDLFHTEEDSEAAHDADALVDDDKATRLGVFEPFVGTATHVPVVDIRTEADGEPETGTRRSRLLIGALAVVVTAAAVTTAVVTSRMSEHNRPVATFATLAPAASADPLGTSVAAPRGLTGALSEDGTAVTFTWEAPEDDWDGSFLFREDVAGESDSAMQSTQATTVQLPARTGNTCIEVYSVRSDGRTSSPASVCVSTEAGNDTNVG</sequence>
<proteinExistence type="predicted"/>
<dbReference type="RefSeq" id="WP_092612761.1">
    <property type="nucleotide sequence ID" value="NZ_FNHU01000019.1"/>
</dbReference>
<dbReference type="Gene3D" id="1.10.510.10">
    <property type="entry name" value="Transferase(Phosphotransferase) domain 1"/>
    <property type="match status" value="1"/>
</dbReference>
<dbReference type="InterPro" id="IPR000719">
    <property type="entry name" value="Prot_kinase_dom"/>
</dbReference>
<dbReference type="EC" id="2.7.11.1" evidence="1"/>
<dbReference type="GO" id="GO:0004674">
    <property type="term" value="F:protein serine/threonine kinase activity"/>
    <property type="evidence" value="ECO:0007669"/>
    <property type="project" value="UniProtKB-KW"/>
</dbReference>
<dbReference type="SUPFAM" id="SSF56112">
    <property type="entry name" value="Protein kinase-like (PK-like)"/>
    <property type="match status" value="1"/>
</dbReference>
<dbReference type="PROSITE" id="PS00107">
    <property type="entry name" value="PROTEIN_KINASE_ATP"/>
    <property type="match status" value="1"/>
</dbReference>
<keyword evidence="3" id="KW-0808">Transferase</keyword>
<accession>A0A1G9ZQU4</accession>
<protein>
    <recommendedName>
        <fullName evidence="1">non-specific serine/threonine protein kinase</fullName>
        <ecNumber evidence="1">2.7.11.1</ecNumber>
    </recommendedName>
</protein>
<dbReference type="PROSITE" id="PS00108">
    <property type="entry name" value="PROTEIN_KINASE_ST"/>
    <property type="match status" value="1"/>
</dbReference>
<dbReference type="InterPro" id="IPR008271">
    <property type="entry name" value="Ser/Thr_kinase_AS"/>
</dbReference>
<dbReference type="SMART" id="SM00220">
    <property type="entry name" value="S_TKc"/>
    <property type="match status" value="1"/>
</dbReference>
<dbReference type="PROSITE" id="PS50011">
    <property type="entry name" value="PROTEIN_KINASE_DOM"/>
    <property type="match status" value="1"/>
</dbReference>
<keyword evidence="5 10" id="KW-0418">Kinase</keyword>
<evidence type="ECO:0000256" key="5">
    <source>
        <dbReference type="ARBA" id="ARBA00022777"/>
    </source>
</evidence>
<dbReference type="AlphaFoldDB" id="A0A1G9ZQU4"/>
<dbReference type="OrthoDB" id="9762169at2"/>
<feature type="binding site" evidence="7">
    <location>
        <position position="44"/>
    </location>
    <ligand>
        <name>ATP</name>
        <dbReference type="ChEBI" id="CHEBI:30616"/>
    </ligand>
</feature>
<keyword evidence="4 7" id="KW-0547">Nucleotide-binding</keyword>
<evidence type="ECO:0000256" key="2">
    <source>
        <dbReference type="ARBA" id="ARBA00022527"/>
    </source>
</evidence>
<evidence type="ECO:0000313" key="11">
    <source>
        <dbReference type="Proteomes" id="UP000199671"/>
    </source>
</evidence>
<reference evidence="10 11" key="1">
    <citation type="submission" date="2016-10" db="EMBL/GenBank/DDBJ databases">
        <authorList>
            <person name="de Groot N.N."/>
        </authorList>
    </citation>
    <scope>NUCLEOTIDE SEQUENCE [LARGE SCALE GENOMIC DNA]</scope>
    <source>
        <strain evidence="10 11">KPR-7B</strain>
    </source>
</reference>
<dbReference type="Pfam" id="PF00069">
    <property type="entry name" value="Pkinase"/>
    <property type="match status" value="1"/>
</dbReference>
<evidence type="ECO:0000256" key="3">
    <source>
        <dbReference type="ARBA" id="ARBA00022679"/>
    </source>
</evidence>
<dbReference type="EMBL" id="FNHU01000019">
    <property type="protein sequence ID" value="SDN23457.1"/>
    <property type="molecule type" value="Genomic_DNA"/>
</dbReference>
<keyword evidence="2 10" id="KW-0723">Serine/threonine-protein kinase</keyword>
<evidence type="ECO:0000313" key="10">
    <source>
        <dbReference type="EMBL" id="SDN23457.1"/>
    </source>
</evidence>
<dbReference type="Proteomes" id="UP000199671">
    <property type="component" value="Unassembled WGS sequence"/>
</dbReference>
<feature type="compositionally biased region" description="Polar residues" evidence="8">
    <location>
        <begin position="472"/>
        <end position="492"/>
    </location>
</feature>
<feature type="domain" description="Protein kinase" evidence="9">
    <location>
        <begin position="15"/>
        <end position="279"/>
    </location>
</feature>